<dbReference type="NCBIfam" id="TIGR01549">
    <property type="entry name" value="HAD-SF-IA-v1"/>
    <property type="match status" value="1"/>
</dbReference>
<dbReference type="PRINTS" id="PR00413">
    <property type="entry name" value="HADHALOGNASE"/>
</dbReference>
<gene>
    <name evidence="14" type="primary">gph</name>
    <name evidence="14" type="ORF">GCM10009007_06300</name>
</gene>
<sequence length="224" mass="24488">MPPHSQPRGILFDLDGTLLHTAPDLVKAINQLRHEYHLAALPFESAISMVGKGAQNLVKRALADALTTVDLTMAYQQFSQHYHAINGDSTEEYAEVTNGLSALYRAGFKLAIVTNKPSEFTLPLLTQFGWKEYFGSIVCGDTLTHKKPHPAPILHACSELDISVSEALMVGDSMNDVLAAQAANCQCVVFNYGYNEGVAIEHALTQNNTVRIFSHFDQLVASLS</sequence>
<dbReference type="EMBL" id="BMZG01000003">
    <property type="protein sequence ID" value="GHA68334.1"/>
    <property type="molecule type" value="Genomic_DNA"/>
</dbReference>
<dbReference type="GO" id="GO:0008967">
    <property type="term" value="F:phosphoglycolate phosphatase activity"/>
    <property type="evidence" value="ECO:0007669"/>
    <property type="project" value="UniProtKB-UniRule"/>
</dbReference>
<protein>
    <recommendedName>
        <fullName evidence="6 13">Phosphoglycolate phosphatase</fullName>
        <shortName evidence="13">PGP</shortName>
        <shortName evidence="13">PGPase</shortName>
        <ecNumber evidence="6 13">3.1.3.18</ecNumber>
    </recommendedName>
</protein>
<evidence type="ECO:0000256" key="7">
    <source>
        <dbReference type="ARBA" id="ARBA00022567"/>
    </source>
</evidence>
<dbReference type="PANTHER" id="PTHR43434">
    <property type="entry name" value="PHOSPHOGLYCOLATE PHOSPHATASE"/>
    <property type="match status" value="1"/>
</dbReference>
<evidence type="ECO:0000256" key="8">
    <source>
        <dbReference type="ARBA" id="ARBA00022723"/>
    </source>
</evidence>
<evidence type="ECO:0000256" key="12">
    <source>
        <dbReference type="ARBA" id="ARBA00059247"/>
    </source>
</evidence>
<evidence type="ECO:0000256" key="5">
    <source>
        <dbReference type="ARBA" id="ARBA00011233"/>
    </source>
</evidence>
<keyword evidence="11 13" id="KW-0119">Carbohydrate metabolism</keyword>
<dbReference type="AlphaFoldDB" id="A0A8J3CM46"/>
<dbReference type="InterPro" id="IPR006439">
    <property type="entry name" value="HAD-SF_hydro_IA"/>
</dbReference>
<comment type="function">
    <text evidence="12 13">Specifically catalyzes the dephosphorylation of 2-phosphoglycolate. Is involved in the dissimilation of the intracellular 2-phosphoglycolate formed during the DNA repair of 3'-phosphoglycolate ends, a major class of DNA lesions induced by oxidative stress.</text>
</comment>
<dbReference type="NCBIfam" id="TIGR01509">
    <property type="entry name" value="HAD-SF-IA-v3"/>
    <property type="match status" value="1"/>
</dbReference>
<feature type="binding site" evidence="13">
    <location>
        <position position="13"/>
    </location>
    <ligand>
        <name>Mg(2+)</name>
        <dbReference type="ChEBI" id="CHEBI:18420"/>
    </ligand>
</feature>
<dbReference type="InterPro" id="IPR041492">
    <property type="entry name" value="HAD_2"/>
</dbReference>
<keyword evidence="15" id="KW-1185">Reference proteome</keyword>
<dbReference type="GO" id="GO:0019253">
    <property type="term" value="P:reductive pentose-phosphate cycle"/>
    <property type="evidence" value="ECO:0007669"/>
    <property type="project" value="UniProtKB-KW"/>
</dbReference>
<evidence type="ECO:0000256" key="10">
    <source>
        <dbReference type="ARBA" id="ARBA00022842"/>
    </source>
</evidence>
<dbReference type="GO" id="GO:0005829">
    <property type="term" value="C:cytosol"/>
    <property type="evidence" value="ECO:0007669"/>
    <property type="project" value="TreeGrafter"/>
</dbReference>
<dbReference type="UniPathway" id="UPA00865">
    <property type="reaction ID" value="UER00834"/>
</dbReference>
<evidence type="ECO:0000256" key="1">
    <source>
        <dbReference type="ARBA" id="ARBA00000830"/>
    </source>
</evidence>
<keyword evidence="8 13" id="KW-0479">Metal-binding</keyword>
<dbReference type="NCBIfam" id="TIGR01449">
    <property type="entry name" value="PGP_bact"/>
    <property type="match status" value="1"/>
</dbReference>
<comment type="cofactor">
    <cofactor evidence="2 13">
        <name>Mg(2+)</name>
        <dbReference type="ChEBI" id="CHEBI:18420"/>
    </cofactor>
</comment>
<dbReference type="FunFam" id="3.40.50.1000:FF:000022">
    <property type="entry name" value="Phosphoglycolate phosphatase"/>
    <property type="match status" value="1"/>
</dbReference>
<dbReference type="SFLD" id="SFLDS00003">
    <property type="entry name" value="Haloacid_Dehalogenase"/>
    <property type="match status" value="1"/>
</dbReference>
<evidence type="ECO:0000313" key="15">
    <source>
        <dbReference type="Proteomes" id="UP000614287"/>
    </source>
</evidence>
<dbReference type="GO" id="GO:0046872">
    <property type="term" value="F:metal ion binding"/>
    <property type="evidence" value="ECO:0007669"/>
    <property type="project" value="UniProtKB-KW"/>
</dbReference>
<proteinExistence type="inferred from homology"/>
<keyword evidence="9 13" id="KW-0378">Hydrolase</keyword>
<comment type="similarity">
    <text evidence="4 13">Belongs to the HAD-like hydrolase superfamily. CbbY/CbbZ/Gph/YieH family.</text>
</comment>
<dbReference type="InterPro" id="IPR050155">
    <property type="entry name" value="HAD-like_hydrolase_sf"/>
</dbReference>
<dbReference type="Proteomes" id="UP000614287">
    <property type="component" value="Unassembled WGS sequence"/>
</dbReference>
<dbReference type="InterPro" id="IPR036412">
    <property type="entry name" value="HAD-like_sf"/>
</dbReference>
<evidence type="ECO:0000256" key="9">
    <source>
        <dbReference type="ARBA" id="ARBA00022801"/>
    </source>
</evidence>
<evidence type="ECO:0000313" key="14">
    <source>
        <dbReference type="EMBL" id="GHA68334.1"/>
    </source>
</evidence>
<dbReference type="GO" id="GO:0006281">
    <property type="term" value="P:DNA repair"/>
    <property type="evidence" value="ECO:0007669"/>
    <property type="project" value="TreeGrafter"/>
</dbReference>
<dbReference type="HAMAP" id="MF_00495">
    <property type="entry name" value="GPH_hydrolase_bact"/>
    <property type="match status" value="1"/>
</dbReference>
<evidence type="ECO:0000256" key="6">
    <source>
        <dbReference type="ARBA" id="ARBA00013078"/>
    </source>
</evidence>
<comment type="pathway">
    <text evidence="3 13">Organic acid metabolism; glycolate biosynthesis; glycolate from 2-phosphoglycolate: step 1/1.</text>
</comment>
<dbReference type="Gene3D" id="3.40.50.1000">
    <property type="entry name" value="HAD superfamily/HAD-like"/>
    <property type="match status" value="1"/>
</dbReference>
<reference evidence="14" key="1">
    <citation type="journal article" date="2014" name="Int. J. Syst. Evol. Microbiol.">
        <title>Complete genome sequence of Corynebacterium casei LMG S-19264T (=DSM 44701T), isolated from a smear-ripened cheese.</title>
        <authorList>
            <consortium name="US DOE Joint Genome Institute (JGI-PGF)"/>
            <person name="Walter F."/>
            <person name="Albersmeier A."/>
            <person name="Kalinowski J."/>
            <person name="Ruckert C."/>
        </authorList>
    </citation>
    <scope>NUCLEOTIDE SEQUENCE</scope>
    <source>
        <strain evidence="14">KCTC 32501</strain>
    </source>
</reference>
<dbReference type="NCBIfam" id="NF009695">
    <property type="entry name" value="PRK13222.1-2"/>
    <property type="match status" value="1"/>
</dbReference>
<dbReference type="SFLD" id="SFLDG01129">
    <property type="entry name" value="C1.5:_HAD__Beta-PGM__Phosphata"/>
    <property type="match status" value="1"/>
</dbReference>
<dbReference type="InterPro" id="IPR023214">
    <property type="entry name" value="HAD_sf"/>
</dbReference>
<reference evidence="14" key="2">
    <citation type="submission" date="2020-09" db="EMBL/GenBank/DDBJ databases">
        <authorList>
            <person name="Sun Q."/>
            <person name="Kim S."/>
        </authorList>
    </citation>
    <scope>NUCLEOTIDE SEQUENCE</scope>
    <source>
        <strain evidence="14">KCTC 32501</strain>
    </source>
</reference>
<name>A0A8J3CM46_9BURK</name>
<dbReference type="SUPFAM" id="SSF56784">
    <property type="entry name" value="HAD-like"/>
    <property type="match status" value="1"/>
</dbReference>
<comment type="caution">
    <text evidence="14">The sequence shown here is derived from an EMBL/GenBank/DDBJ whole genome shotgun (WGS) entry which is preliminary data.</text>
</comment>
<feature type="active site" description="Nucleophile" evidence="13">
    <location>
        <position position="13"/>
    </location>
</feature>
<accession>A0A8J3CM46</accession>
<organism evidence="14 15">
    <name type="scientific">Formosimonas limnophila</name>
    <dbReference type="NCBI Taxonomy" id="1384487"/>
    <lineage>
        <taxon>Bacteria</taxon>
        <taxon>Pseudomonadati</taxon>
        <taxon>Pseudomonadota</taxon>
        <taxon>Betaproteobacteria</taxon>
        <taxon>Burkholderiales</taxon>
        <taxon>Burkholderiaceae</taxon>
        <taxon>Formosimonas</taxon>
    </lineage>
</organism>
<keyword evidence="7" id="KW-0113">Calvin cycle</keyword>
<dbReference type="Gene3D" id="1.10.150.240">
    <property type="entry name" value="Putative phosphatase, domain 2"/>
    <property type="match status" value="1"/>
</dbReference>
<evidence type="ECO:0000256" key="11">
    <source>
        <dbReference type="ARBA" id="ARBA00023277"/>
    </source>
</evidence>
<dbReference type="SFLD" id="SFLDG01135">
    <property type="entry name" value="C1.5.6:_HAD__Beta-PGM__Phospha"/>
    <property type="match status" value="1"/>
</dbReference>
<evidence type="ECO:0000256" key="3">
    <source>
        <dbReference type="ARBA" id="ARBA00004818"/>
    </source>
</evidence>
<dbReference type="Pfam" id="PF13419">
    <property type="entry name" value="HAD_2"/>
    <property type="match status" value="1"/>
</dbReference>
<dbReference type="GO" id="GO:0046295">
    <property type="term" value="P:glycolate biosynthetic process"/>
    <property type="evidence" value="ECO:0007669"/>
    <property type="project" value="UniProtKB-UniRule"/>
</dbReference>
<dbReference type="RefSeq" id="WP_189491518.1">
    <property type="nucleotide sequence ID" value="NZ_BMZG01000003.1"/>
</dbReference>
<dbReference type="EC" id="3.1.3.18" evidence="6 13"/>
<feature type="binding site" evidence="13">
    <location>
        <position position="15"/>
    </location>
    <ligand>
        <name>Mg(2+)</name>
        <dbReference type="ChEBI" id="CHEBI:18420"/>
    </ligand>
</feature>
<keyword evidence="10 13" id="KW-0460">Magnesium</keyword>
<evidence type="ECO:0000256" key="4">
    <source>
        <dbReference type="ARBA" id="ARBA00006171"/>
    </source>
</evidence>
<dbReference type="InterPro" id="IPR037512">
    <property type="entry name" value="PGPase_prok"/>
</dbReference>
<comment type="subunit">
    <text evidence="5">Homotrimer.</text>
</comment>
<comment type="catalytic activity">
    <reaction evidence="1 13">
        <text>2-phosphoglycolate + H2O = glycolate + phosphate</text>
        <dbReference type="Rhea" id="RHEA:14369"/>
        <dbReference type="ChEBI" id="CHEBI:15377"/>
        <dbReference type="ChEBI" id="CHEBI:29805"/>
        <dbReference type="ChEBI" id="CHEBI:43474"/>
        <dbReference type="ChEBI" id="CHEBI:58033"/>
        <dbReference type="EC" id="3.1.3.18"/>
    </reaction>
</comment>
<evidence type="ECO:0000256" key="13">
    <source>
        <dbReference type="HAMAP-Rule" id="MF_00495"/>
    </source>
</evidence>
<evidence type="ECO:0000256" key="2">
    <source>
        <dbReference type="ARBA" id="ARBA00001946"/>
    </source>
</evidence>
<dbReference type="InterPro" id="IPR023198">
    <property type="entry name" value="PGP-like_dom2"/>
</dbReference>
<feature type="binding site" evidence="13">
    <location>
        <position position="172"/>
    </location>
    <ligand>
        <name>Mg(2+)</name>
        <dbReference type="ChEBI" id="CHEBI:18420"/>
    </ligand>
</feature>
<dbReference type="PANTHER" id="PTHR43434:SF1">
    <property type="entry name" value="PHOSPHOGLYCOLATE PHOSPHATASE"/>
    <property type="match status" value="1"/>
</dbReference>